<keyword evidence="2" id="KW-1185">Reference proteome</keyword>
<sequence length="307" mass="35386">METPNDPQQFDYRIWLSNGLKTEIDILFEKAIGEFSEKPWFKTSSAEDWKEILPFPVPCPEKSWSGRYSQAYAKWIDDEKQWEIRAAIWLDSKKKLLRTLQDQAKKLLPYAVKIINAKYKIHLKPDNIFSTWIESVIHLPLYEFEKIIISVKNVSSFLSQQANQYENRNSEAGRPDDSSKAITVTKQEVELVIKAAQQAKIDNVPFSDLLINFSIEDLDALLVHLKIKDTNGNTTLLNGKKANLHEVITALEGFDLLKEVTRKKKYNSLCLYLGMTLTRTKNGHLTAKNTTRAKAVTYLKQNHLNQK</sequence>
<evidence type="ECO:0000313" key="1">
    <source>
        <dbReference type="EMBL" id="SFE03936.1"/>
    </source>
</evidence>
<dbReference type="EMBL" id="FOLQ01000009">
    <property type="protein sequence ID" value="SFE03936.1"/>
    <property type="molecule type" value="Genomic_DNA"/>
</dbReference>
<dbReference type="AlphaFoldDB" id="A0A1I1X939"/>
<dbReference type="Proteomes" id="UP000198598">
    <property type="component" value="Unassembled WGS sequence"/>
</dbReference>
<reference evidence="1 2" key="1">
    <citation type="submission" date="2016-10" db="EMBL/GenBank/DDBJ databases">
        <authorList>
            <person name="de Groot N.N."/>
        </authorList>
    </citation>
    <scope>NUCLEOTIDE SEQUENCE [LARGE SCALE GENOMIC DNA]</scope>
    <source>
        <strain evidence="1 2">DSM 26130</strain>
    </source>
</reference>
<organism evidence="1 2">
    <name type="scientific">Spirosoma endophyticum</name>
    <dbReference type="NCBI Taxonomy" id="662367"/>
    <lineage>
        <taxon>Bacteria</taxon>
        <taxon>Pseudomonadati</taxon>
        <taxon>Bacteroidota</taxon>
        <taxon>Cytophagia</taxon>
        <taxon>Cytophagales</taxon>
        <taxon>Cytophagaceae</taxon>
        <taxon>Spirosoma</taxon>
    </lineage>
</organism>
<accession>A0A1I1X939</accession>
<name>A0A1I1X939_9BACT</name>
<protein>
    <submittedName>
        <fullName evidence="1">Uncharacterized protein</fullName>
    </submittedName>
</protein>
<gene>
    <name evidence="1" type="ORF">SAMN05216167_109215</name>
</gene>
<evidence type="ECO:0000313" key="2">
    <source>
        <dbReference type="Proteomes" id="UP000198598"/>
    </source>
</evidence>
<proteinExistence type="predicted"/>
<dbReference type="RefSeq" id="WP_093830151.1">
    <property type="nucleotide sequence ID" value="NZ_FOLQ01000009.1"/>
</dbReference>